<dbReference type="OrthoDB" id="9800421at2"/>
<dbReference type="RefSeq" id="WP_043948659.1">
    <property type="nucleotide sequence ID" value="NZ_HG966617.1"/>
</dbReference>
<organism evidence="1 2">
    <name type="scientific">Candidatus Phaeomarinibacter ectocarpi</name>
    <dbReference type="NCBI Taxonomy" id="1458461"/>
    <lineage>
        <taxon>Bacteria</taxon>
        <taxon>Pseudomonadati</taxon>
        <taxon>Pseudomonadota</taxon>
        <taxon>Alphaproteobacteria</taxon>
        <taxon>Hyphomicrobiales</taxon>
        <taxon>Parvibaculaceae</taxon>
        <taxon>Candidatus Phaeomarinibacter</taxon>
    </lineage>
</organism>
<sequence>MPLLKDGVAVSDDKWVRVDDDADLPEDCHALVSMTRWLKDRDTLLTRNKPIGVALESSDNPDEIMDDLDRFGLIAVDFPQFKDGRGFSYGRLIRHRGKFEGELRATGGVLVDQLHYLVRCGYDAVDGDARITEDAWADANSRFSVVYQPTGDGQKTALQKRQVNPADA</sequence>
<dbReference type="AlphaFoldDB" id="X5ME30"/>
<dbReference type="HOGENOM" id="CLU_115811_2_1_5"/>
<name>X5ME30_9HYPH</name>
<dbReference type="Pfam" id="PF06073">
    <property type="entry name" value="DUF934"/>
    <property type="match status" value="1"/>
</dbReference>
<dbReference type="InterPro" id="IPR008318">
    <property type="entry name" value="UCP030820"/>
</dbReference>
<dbReference type="KEGG" id="pect:BN1012_Phect2454"/>
<keyword evidence="2" id="KW-1185">Reference proteome</keyword>
<evidence type="ECO:0000313" key="2">
    <source>
        <dbReference type="Proteomes" id="UP000032160"/>
    </source>
</evidence>
<dbReference type="EMBL" id="HG966617">
    <property type="protein sequence ID" value="CDO60667.1"/>
    <property type="molecule type" value="Genomic_DNA"/>
</dbReference>
<protein>
    <submittedName>
        <fullName evidence="1">Oxidoreductase probably involved in sulfite reduction</fullName>
    </submittedName>
</protein>
<evidence type="ECO:0000313" key="1">
    <source>
        <dbReference type="EMBL" id="CDO60667.1"/>
    </source>
</evidence>
<reference evidence="1 2" key="1">
    <citation type="journal article" date="2014" name="Front. Genet.">
        <title>Genome and metabolic network of "Candidatus Phaeomarinobacter ectocarpi" Ec32, a new candidate genus of Alphaproteobacteria frequently associated with brown algae.</title>
        <authorList>
            <person name="Dittami S.M."/>
            <person name="Barbeyron T."/>
            <person name="Boyen C."/>
            <person name="Cambefort J."/>
            <person name="Collet G."/>
            <person name="Delage L."/>
            <person name="Gobet A."/>
            <person name="Groisillier A."/>
            <person name="Leblanc C."/>
            <person name="Michel G."/>
            <person name="Scornet D."/>
            <person name="Siegel A."/>
            <person name="Tapia J.E."/>
            <person name="Tonon T."/>
        </authorList>
    </citation>
    <scope>NUCLEOTIDE SEQUENCE [LARGE SCALE GENOMIC DNA]</scope>
    <source>
        <strain evidence="1 2">Ec32</strain>
    </source>
</reference>
<dbReference type="STRING" id="1458461.BN1012_Phect2454"/>
<accession>X5ME30</accession>
<dbReference type="Proteomes" id="UP000032160">
    <property type="component" value="Chromosome I"/>
</dbReference>
<proteinExistence type="predicted"/>
<dbReference type="PIRSF" id="PIRSF030820">
    <property type="entry name" value="UCP030820"/>
    <property type="match status" value="1"/>
</dbReference>
<gene>
    <name evidence="1" type="ORF">BN1012_Phect2454</name>
</gene>